<dbReference type="Gene3D" id="3.30.160.60">
    <property type="entry name" value="Classic Zinc Finger"/>
    <property type="match status" value="1"/>
</dbReference>
<protein>
    <submittedName>
        <fullName evidence="4">Zinc finger protein GIS-like protein</fullName>
    </submittedName>
</protein>
<dbReference type="InterPro" id="IPR045320">
    <property type="entry name" value="JAGGED/SL1-like"/>
</dbReference>
<reference evidence="4" key="1">
    <citation type="submission" date="2020-01" db="EMBL/GenBank/DDBJ databases">
        <title>Genome sequence of Kobresia littledalei, the first chromosome-level genome in the family Cyperaceae.</title>
        <authorList>
            <person name="Qu G."/>
        </authorList>
    </citation>
    <scope>NUCLEOTIDE SEQUENCE</scope>
    <source>
        <strain evidence="4">C.B.Clarke</strain>
        <tissue evidence="4">Leaf</tissue>
    </source>
</reference>
<dbReference type="InterPro" id="IPR013087">
    <property type="entry name" value="Znf_C2H2_type"/>
</dbReference>
<dbReference type="EMBL" id="SWLB01000024">
    <property type="protein sequence ID" value="KAF3323088.1"/>
    <property type="molecule type" value="Genomic_DNA"/>
</dbReference>
<accession>A0A833QG35</accession>
<feature type="region of interest" description="Disordered" evidence="2">
    <location>
        <begin position="164"/>
        <end position="187"/>
    </location>
</feature>
<keyword evidence="1" id="KW-0479">Metal-binding</keyword>
<comment type="caution">
    <text evidence="4">The sequence shown here is derived from an EMBL/GenBank/DDBJ whole genome shotgun (WGS) entry which is preliminary data.</text>
</comment>
<evidence type="ECO:0000313" key="5">
    <source>
        <dbReference type="Proteomes" id="UP000623129"/>
    </source>
</evidence>
<dbReference type="PANTHER" id="PTHR45730:SF108">
    <property type="entry name" value="PROTEIN LATE FLOWERING"/>
    <property type="match status" value="1"/>
</dbReference>
<dbReference type="PANTHER" id="PTHR45730">
    <property type="entry name" value="ZINC FINGER PROTEIN JAGGED"/>
    <property type="match status" value="1"/>
</dbReference>
<dbReference type="PROSITE" id="PS50157">
    <property type="entry name" value="ZINC_FINGER_C2H2_2"/>
    <property type="match status" value="1"/>
</dbReference>
<keyword evidence="5" id="KW-1185">Reference proteome</keyword>
<gene>
    <name evidence="4" type="ORF">FCM35_KLT13077</name>
</gene>
<proteinExistence type="predicted"/>
<evidence type="ECO:0000256" key="1">
    <source>
        <dbReference type="PROSITE-ProRule" id="PRU00042"/>
    </source>
</evidence>
<dbReference type="GO" id="GO:0003700">
    <property type="term" value="F:DNA-binding transcription factor activity"/>
    <property type="evidence" value="ECO:0007669"/>
    <property type="project" value="InterPro"/>
</dbReference>
<dbReference type="AlphaFoldDB" id="A0A833QG35"/>
<evidence type="ECO:0000259" key="3">
    <source>
        <dbReference type="PROSITE" id="PS50157"/>
    </source>
</evidence>
<dbReference type="InterPro" id="IPR036236">
    <property type="entry name" value="Znf_C2H2_sf"/>
</dbReference>
<sequence>MERAPSPANQNSQESVDLSLTLSNTHPASPPCHGEKDVRLFPCLFCNKKFLKSQALGGHQNAHKKERSIGWNAHLYQIPSPSTCIPPHPIISSHACRPSQPMGYYPPPDAYPVPRFATHLPLLASVSTCRSVTAAGDPPAGCNEMIDLMNWQCGSHSMNGGAPLPDAYQGGGGGGEDASSVDLNLRL</sequence>
<evidence type="ECO:0000313" key="4">
    <source>
        <dbReference type="EMBL" id="KAF3323088.1"/>
    </source>
</evidence>
<dbReference type="Proteomes" id="UP000623129">
    <property type="component" value="Unassembled WGS sequence"/>
</dbReference>
<dbReference type="OrthoDB" id="1915958at2759"/>
<dbReference type="GO" id="GO:0008270">
    <property type="term" value="F:zinc ion binding"/>
    <property type="evidence" value="ECO:0007669"/>
    <property type="project" value="UniProtKB-KW"/>
</dbReference>
<organism evidence="4 5">
    <name type="scientific">Carex littledalei</name>
    <dbReference type="NCBI Taxonomy" id="544730"/>
    <lineage>
        <taxon>Eukaryota</taxon>
        <taxon>Viridiplantae</taxon>
        <taxon>Streptophyta</taxon>
        <taxon>Embryophyta</taxon>
        <taxon>Tracheophyta</taxon>
        <taxon>Spermatophyta</taxon>
        <taxon>Magnoliopsida</taxon>
        <taxon>Liliopsida</taxon>
        <taxon>Poales</taxon>
        <taxon>Cyperaceae</taxon>
        <taxon>Cyperoideae</taxon>
        <taxon>Cariceae</taxon>
        <taxon>Carex</taxon>
        <taxon>Carex subgen. Euthyceras</taxon>
    </lineage>
</organism>
<keyword evidence="1" id="KW-0862">Zinc</keyword>
<feature type="domain" description="C2H2-type" evidence="3">
    <location>
        <begin position="41"/>
        <end position="68"/>
    </location>
</feature>
<name>A0A833QG35_9POAL</name>
<evidence type="ECO:0000256" key="2">
    <source>
        <dbReference type="SAM" id="MobiDB-lite"/>
    </source>
</evidence>
<keyword evidence="1" id="KW-0863">Zinc-finger</keyword>
<dbReference type="PROSITE" id="PS00028">
    <property type="entry name" value="ZINC_FINGER_C2H2_1"/>
    <property type="match status" value="1"/>
</dbReference>
<dbReference type="SUPFAM" id="SSF57667">
    <property type="entry name" value="beta-beta-alpha zinc fingers"/>
    <property type="match status" value="1"/>
</dbReference>